<dbReference type="InterPro" id="IPR036873">
    <property type="entry name" value="Rhodanese-like_dom_sf"/>
</dbReference>
<dbReference type="SMART" id="SM00450">
    <property type="entry name" value="RHOD"/>
    <property type="match status" value="1"/>
</dbReference>
<evidence type="ECO:0000313" key="4">
    <source>
        <dbReference type="Proteomes" id="UP000238350"/>
    </source>
</evidence>
<keyword evidence="1" id="KW-0472">Membrane</keyword>
<dbReference type="GeneID" id="36518119"/>
<dbReference type="PANTHER" id="PTHR44086">
    <property type="entry name" value="THIOSULFATE SULFURTRANSFERASE RDL2, MITOCHONDRIAL-RELATED"/>
    <property type="match status" value="1"/>
</dbReference>
<organism evidence="3 4">
    <name type="scientific">Wickerhamiella sorbophila</name>
    <dbReference type="NCBI Taxonomy" id="45607"/>
    <lineage>
        <taxon>Eukaryota</taxon>
        <taxon>Fungi</taxon>
        <taxon>Dikarya</taxon>
        <taxon>Ascomycota</taxon>
        <taxon>Saccharomycotina</taxon>
        <taxon>Dipodascomycetes</taxon>
        <taxon>Dipodascales</taxon>
        <taxon>Trichomonascaceae</taxon>
        <taxon>Wickerhamiella</taxon>
    </lineage>
</organism>
<sequence>MHGATLAPMTLSFLQIAMVAAGLLFLRAMFSSFSDPTNGALKLIDFTGVQEILNAPSPEYVIIDVRERSEFRGGHIPNAVNMPFFASPGALGLDEQEFEKKVGFKKPSLEQKLLFYCRSGTRSKRAAAKAFSYGYENVSNYPGSYQDWVSHGGRTEK</sequence>
<dbReference type="PROSITE" id="PS50206">
    <property type="entry name" value="RHODANESE_3"/>
    <property type="match status" value="1"/>
</dbReference>
<keyword evidence="1" id="KW-1133">Transmembrane helix</keyword>
<feature type="domain" description="Rhodanese" evidence="2">
    <location>
        <begin position="56"/>
        <end position="157"/>
    </location>
</feature>
<dbReference type="STRING" id="45607.A0A2T0FP33"/>
<proteinExistence type="predicted"/>
<reference evidence="3 4" key="1">
    <citation type="submission" date="2017-04" db="EMBL/GenBank/DDBJ databases">
        <title>Genome sequencing of [Candida] sorbophila.</title>
        <authorList>
            <person name="Ahn J.O."/>
        </authorList>
    </citation>
    <scope>NUCLEOTIDE SEQUENCE [LARGE SCALE GENOMIC DNA]</scope>
    <source>
        <strain evidence="3 4">DS02</strain>
    </source>
</reference>
<dbReference type="RefSeq" id="XP_024666696.1">
    <property type="nucleotide sequence ID" value="XM_024810928.1"/>
</dbReference>
<evidence type="ECO:0000313" key="3">
    <source>
        <dbReference type="EMBL" id="PRT56751.1"/>
    </source>
</evidence>
<comment type="caution">
    <text evidence="3">The sequence shown here is derived from an EMBL/GenBank/DDBJ whole genome shotgun (WGS) entry which is preliminary data.</text>
</comment>
<dbReference type="GO" id="GO:0004792">
    <property type="term" value="F:thiosulfate-cyanide sulfurtransferase activity"/>
    <property type="evidence" value="ECO:0007669"/>
    <property type="project" value="TreeGrafter"/>
</dbReference>
<keyword evidence="1" id="KW-0812">Transmembrane</keyword>
<dbReference type="CDD" id="cd01519">
    <property type="entry name" value="RHOD_HSP67B2"/>
    <property type="match status" value="1"/>
</dbReference>
<protein>
    <submittedName>
        <fullName evidence="3">Thiosulfate sulfurtransferase RDL1, mitochondrial</fullName>
    </submittedName>
</protein>
<evidence type="ECO:0000259" key="2">
    <source>
        <dbReference type="PROSITE" id="PS50206"/>
    </source>
</evidence>
<keyword evidence="4" id="KW-1185">Reference proteome</keyword>
<dbReference type="Gene3D" id="3.40.250.10">
    <property type="entry name" value="Rhodanese-like domain"/>
    <property type="match status" value="1"/>
</dbReference>
<dbReference type="SUPFAM" id="SSF52821">
    <property type="entry name" value="Rhodanese/Cell cycle control phosphatase"/>
    <property type="match status" value="1"/>
</dbReference>
<accession>A0A2T0FP33</accession>
<dbReference type="GO" id="GO:0005739">
    <property type="term" value="C:mitochondrion"/>
    <property type="evidence" value="ECO:0007669"/>
    <property type="project" value="TreeGrafter"/>
</dbReference>
<dbReference type="OrthoDB" id="566238at2759"/>
<gene>
    <name evidence="3" type="ORF">B9G98_04371</name>
</gene>
<name>A0A2T0FP33_9ASCO</name>
<evidence type="ECO:0000256" key="1">
    <source>
        <dbReference type="SAM" id="Phobius"/>
    </source>
</evidence>
<dbReference type="Proteomes" id="UP000238350">
    <property type="component" value="Unassembled WGS sequence"/>
</dbReference>
<keyword evidence="3" id="KW-0808">Transferase</keyword>
<dbReference type="PANTHER" id="PTHR44086:SF10">
    <property type="entry name" value="THIOSULFATE SULFURTRANSFERASE_RHODANESE-LIKE DOMAIN-CONTAINING PROTEIN 3"/>
    <property type="match status" value="1"/>
</dbReference>
<dbReference type="AlphaFoldDB" id="A0A2T0FP33"/>
<feature type="transmembrane region" description="Helical" evidence="1">
    <location>
        <begin position="6"/>
        <end position="26"/>
    </location>
</feature>
<dbReference type="Pfam" id="PF00581">
    <property type="entry name" value="Rhodanese"/>
    <property type="match status" value="1"/>
</dbReference>
<dbReference type="InterPro" id="IPR001763">
    <property type="entry name" value="Rhodanese-like_dom"/>
</dbReference>
<dbReference type="EMBL" id="NDIQ01000022">
    <property type="protein sequence ID" value="PRT56751.1"/>
    <property type="molecule type" value="Genomic_DNA"/>
</dbReference>